<feature type="transmembrane region" description="Helical" evidence="8">
    <location>
        <begin position="856"/>
        <end position="875"/>
    </location>
</feature>
<dbReference type="GO" id="GO:0016020">
    <property type="term" value="C:membrane"/>
    <property type="evidence" value="ECO:0007669"/>
    <property type="project" value="UniProtKB-SubCell"/>
</dbReference>
<feature type="compositionally biased region" description="Polar residues" evidence="7">
    <location>
        <begin position="271"/>
        <end position="281"/>
    </location>
</feature>
<dbReference type="InterPro" id="IPR004837">
    <property type="entry name" value="NaCa_Exmemb"/>
</dbReference>
<keyword evidence="6 8" id="KW-0472">Membrane</keyword>
<feature type="transmembrane region" description="Helical" evidence="8">
    <location>
        <begin position="715"/>
        <end position="733"/>
    </location>
</feature>
<keyword evidence="11" id="KW-1185">Reference proteome</keyword>
<keyword evidence="5 8" id="KW-1133">Transmembrane helix</keyword>
<dbReference type="InterPro" id="IPR044880">
    <property type="entry name" value="NCX_ion-bd_dom_sf"/>
</dbReference>
<evidence type="ECO:0000259" key="9">
    <source>
        <dbReference type="Pfam" id="PF01699"/>
    </source>
</evidence>
<dbReference type="Gene3D" id="1.20.1420.30">
    <property type="entry name" value="NCX, central ion-binding region"/>
    <property type="match status" value="2"/>
</dbReference>
<feature type="transmembrane region" description="Helical" evidence="8">
    <location>
        <begin position="183"/>
        <end position="201"/>
    </location>
</feature>
<feature type="transmembrane region" description="Helical" evidence="8">
    <location>
        <begin position="826"/>
        <end position="844"/>
    </location>
</feature>
<comment type="caution">
    <text evidence="10">The sequence shown here is derived from an EMBL/GenBank/DDBJ whole genome shotgun (WGS) entry which is preliminary data.</text>
</comment>
<keyword evidence="4 8" id="KW-0812">Transmembrane</keyword>
<comment type="similarity">
    <text evidence="2">Belongs to the Ca(2+):cation antiporter (CaCA) (TC 2.A.19) family.</text>
</comment>
<protein>
    <submittedName>
        <fullName evidence="10">Ecm27 protein</fullName>
    </submittedName>
</protein>
<dbReference type="Pfam" id="PF01699">
    <property type="entry name" value="Na_Ca_ex"/>
    <property type="match status" value="2"/>
</dbReference>
<feature type="region of interest" description="Disordered" evidence="7">
    <location>
        <begin position="476"/>
        <end position="528"/>
    </location>
</feature>
<feature type="region of interest" description="Disordered" evidence="7">
    <location>
        <begin position="257"/>
        <end position="295"/>
    </location>
</feature>
<proteinExistence type="inferred from homology"/>
<evidence type="ECO:0000256" key="6">
    <source>
        <dbReference type="ARBA" id="ARBA00023136"/>
    </source>
</evidence>
<dbReference type="GO" id="GO:0008324">
    <property type="term" value="F:monoatomic cation transmembrane transporter activity"/>
    <property type="evidence" value="ECO:0007669"/>
    <property type="project" value="TreeGrafter"/>
</dbReference>
<name>A0AAV5QWU4_9ASCO</name>
<evidence type="ECO:0000256" key="1">
    <source>
        <dbReference type="ARBA" id="ARBA00004141"/>
    </source>
</evidence>
<feature type="transmembrane region" description="Helical" evidence="8">
    <location>
        <begin position="645"/>
        <end position="662"/>
    </location>
</feature>
<dbReference type="GeneID" id="90077017"/>
<feature type="transmembrane region" description="Helical" evidence="8">
    <location>
        <begin position="207"/>
        <end position="232"/>
    </location>
</feature>
<gene>
    <name evidence="10" type="ORF">DASC09_063680</name>
</gene>
<evidence type="ECO:0000256" key="7">
    <source>
        <dbReference type="SAM" id="MobiDB-lite"/>
    </source>
</evidence>
<organism evidence="10 11">
    <name type="scientific">Saccharomycopsis crataegensis</name>
    <dbReference type="NCBI Taxonomy" id="43959"/>
    <lineage>
        <taxon>Eukaryota</taxon>
        <taxon>Fungi</taxon>
        <taxon>Dikarya</taxon>
        <taxon>Ascomycota</taxon>
        <taxon>Saccharomycotina</taxon>
        <taxon>Saccharomycetes</taxon>
        <taxon>Saccharomycopsidaceae</taxon>
        <taxon>Saccharomycopsis</taxon>
    </lineage>
</organism>
<evidence type="ECO:0000313" key="10">
    <source>
        <dbReference type="EMBL" id="GMM39029.1"/>
    </source>
</evidence>
<feature type="domain" description="Sodium/calcium exchanger membrane region" evidence="9">
    <location>
        <begin position="86"/>
        <end position="227"/>
    </location>
</feature>
<feature type="transmembrane region" description="Helical" evidence="8">
    <location>
        <begin position="150"/>
        <end position="171"/>
    </location>
</feature>
<feature type="region of interest" description="Disordered" evidence="7">
    <location>
        <begin position="405"/>
        <end position="429"/>
    </location>
</feature>
<feature type="compositionally biased region" description="Acidic residues" evidence="7">
    <location>
        <begin position="282"/>
        <end position="291"/>
    </location>
</feature>
<feature type="transmembrane region" description="Helical" evidence="8">
    <location>
        <begin position="81"/>
        <end position="100"/>
    </location>
</feature>
<feature type="transmembrane region" description="Helical" evidence="8">
    <location>
        <begin position="668"/>
        <end position="689"/>
    </location>
</feature>
<reference evidence="10 11" key="1">
    <citation type="journal article" date="2023" name="Elife">
        <title>Identification of key yeast species and microbe-microbe interactions impacting larval growth of Drosophila in the wild.</title>
        <authorList>
            <person name="Mure A."/>
            <person name="Sugiura Y."/>
            <person name="Maeda R."/>
            <person name="Honda K."/>
            <person name="Sakurai N."/>
            <person name="Takahashi Y."/>
            <person name="Watada M."/>
            <person name="Katoh T."/>
            <person name="Gotoh A."/>
            <person name="Gotoh Y."/>
            <person name="Taniguchi I."/>
            <person name="Nakamura K."/>
            <person name="Hayashi T."/>
            <person name="Katayama T."/>
            <person name="Uemura T."/>
            <person name="Hattori Y."/>
        </authorList>
    </citation>
    <scope>NUCLEOTIDE SEQUENCE [LARGE SCALE GENOMIC DNA]</scope>
    <source>
        <strain evidence="10 11">SC-9</strain>
    </source>
</reference>
<evidence type="ECO:0000313" key="11">
    <source>
        <dbReference type="Proteomes" id="UP001360560"/>
    </source>
</evidence>
<feature type="compositionally biased region" description="Polar residues" evidence="7">
    <location>
        <begin position="489"/>
        <end position="506"/>
    </location>
</feature>
<evidence type="ECO:0000256" key="3">
    <source>
        <dbReference type="ARBA" id="ARBA00022448"/>
    </source>
</evidence>
<dbReference type="GO" id="GO:0006874">
    <property type="term" value="P:intracellular calcium ion homeostasis"/>
    <property type="evidence" value="ECO:0007669"/>
    <property type="project" value="TreeGrafter"/>
</dbReference>
<keyword evidence="3" id="KW-0813">Transport</keyword>
<evidence type="ECO:0000256" key="8">
    <source>
        <dbReference type="SAM" id="Phobius"/>
    </source>
</evidence>
<dbReference type="InterPro" id="IPR051359">
    <property type="entry name" value="CaCA_antiporter"/>
</dbReference>
<feature type="domain" description="Sodium/calcium exchanger membrane region" evidence="9">
    <location>
        <begin position="721"/>
        <end position="873"/>
    </location>
</feature>
<comment type="subcellular location">
    <subcellularLocation>
        <location evidence="1">Membrane</location>
        <topology evidence="1">Multi-pass membrane protein</topology>
    </subcellularLocation>
</comment>
<dbReference type="EMBL" id="BTFZ01000020">
    <property type="protein sequence ID" value="GMM39029.1"/>
    <property type="molecule type" value="Genomic_DNA"/>
</dbReference>
<dbReference type="AlphaFoldDB" id="A0AAV5QWU4"/>
<accession>A0AAV5QWU4</accession>
<dbReference type="RefSeq" id="XP_064856024.1">
    <property type="nucleotide sequence ID" value="XM_064999952.1"/>
</dbReference>
<dbReference type="PANTHER" id="PTHR12266">
    <property type="entry name" value="NA+/CA2+ K+ INDEPENDENT EXCHANGER"/>
    <property type="match status" value="1"/>
</dbReference>
<sequence>MTKYDSTVFWWWTIILLITRCEGAFSGSFANATAICQTVNTIPREEQCQYAIDHCSGEEIGNINYLTLYYCFESSTKSNTLLILSAVALVILFVSLGLAASDFLCPNLNSISKFFHTSENVTGLTLLAFGNGSPDIFSTYNSMKIGSGPLAIGELIGAALFISSVVVGSMSVIHPFRVVKKTFIRDILYFLVCLLVFDYFVLIRGNISWIGCVTLIALYVSYVIMVLVWQFINSRVKARKLKDLKARSQYFDDVEYDPISNPLNDDDDSGQQRYNENNMSNEGDDEEDENQPDINNLINNAAEGSVHLGYNPFLDEGLDDIDNRSHKSGGTNTSRIINNGVSGFLTYQDVISPGEVFGDDNLQYDIHTENDNENFEEDEFDDTMDTNKFFVRPSLMDAIKLNQNAQKSKPTTPEWLDESSAIDNQSSSNERISLHTVAQGIHDASMARPYSEPIRPPEDITVDNRLSVSEPAYEDYPQLFDGSSETEESYLNTPVETEYESTSNHHYSQERESQSNLSQERNNKTKRAMGLTNLKSNYDLEKYSASSRLTIIFFPLLSDFSSKSLVDKILTSSVLPIFFFLRCTVPVIDYSNFRDTSKQLAELRNLKLVNEFTRETNDEALDYGSKVLEILYCKKTFAEYSDEKIILTLQTFTSIIILPWLVFASHKFYFPVVLPVSIVFALVLAKIILRSFSPENFGNGTISNRLLLVLRIKKVMYFTLSVLGFGMSMAWISEIAAEVVTILRLYSVVFNLSEAILGFTVFAVGNSLGDLIANFTIAKMGFPRMALAACFGGPLLNILTGVGVSGLIIMATNSSMNVGYDLEPNLTLWISNITLIANLLFLVIAVPRNGWKMDKWVGLLTICFWIIATIINILIEIF</sequence>
<feature type="transmembrane region" description="Helical" evidence="8">
    <location>
        <begin position="786"/>
        <end position="811"/>
    </location>
</feature>
<dbReference type="Proteomes" id="UP001360560">
    <property type="component" value="Unassembled WGS sequence"/>
</dbReference>
<evidence type="ECO:0000256" key="4">
    <source>
        <dbReference type="ARBA" id="ARBA00022692"/>
    </source>
</evidence>
<evidence type="ECO:0000256" key="2">
    <source>
        <dbReference type="ARBA" id="ARBA00008170"/>
    </source>
</evidence>
<evidence type="ECO:0000256" key="5">
    <source>
        <dbReference type="ARBA" id="ARBA00022989"/>
    </source>
</evidence>
<dbReference type="PANTHER" id="PTHR12266:SF0">
    <property type="entry name" value="MITOCHONDRIAL SODIUM_CALCIUM EXCHANGER PROTEIN"/>
    <property type="match status" value="1"/>
</dbReference>